<feature type="repeat" description="PPR" evidence="2">
    <location>
        <begin position="613"/>
        <end position="648"/>
    </location>
</feature>
<name>A0AA39GSS6_SARSR</name>
<feature type="compositionally biased region" description="Basic and acidic residues" evidence="3">
    <location>
        <begin position="52"/>
        <end position="66"/>
    </location>
</feature>
<organism evidence="4 5">
    <name type="scientific">Sarocladium strictum</name>
    <name type="common">Black bundle disease fungus</name>
    <name type="synonym">Acremonium strictum</name>
    <dbReference type="NCBI Taxonomy" id="5046"/>
    <lineage>
        <taxon>Eukaryota</taxon>
        <taxon>Fungi</taxon>
        <taxon>Dikarya</taxon>
        <taxon>Ascomycota</taxon>
        <taxon>Pezizomycotina</taxon>
        <taxon>Sordariomycetes</taxon>
        <taxon>Hypocreomycetidae</taxon>
        <taxon>Hypocreales</taxon>
        <taxon>Sarocladiaceae</taxon>
        <taxon>Sarocladium</taxon>
    </lineage>
</organism>
<evidence type="ECO:0000256" key="1">
    <source>
        <dbReference type="ARBA" id="ARBA00007626"/>
    </source>
</evidence>
<dbReference type="Proteomes" id="UP001175261">
    <property type="component" value="Unassembled WGS sequence"/>
</dbReference>
<comment type="similarity">
    <text evidence="1">Belongs to the PPR family. P subfamily.</text>
</comment>
<dbReference type="InterPro" id="IPR050872">
    <property type="entry name" value="PPR_P_subfamily"/>
</dbReference>
<dbReference type="InterPro" id="IPR002885">
    <property type="entry name" value="PPR_rpt"/>
</dbReference>
<evidence type="ECO:0000313" key="5">
    <source>
        <dbReference type="Proteomes" id="UP001175261"/>
    </source>
</evidence>
<evidence type="ECO:0000313" key="4">
    <source>
        <dbReference type="EMBL" id="KAK0392471.1"/>
    </source>
</evidence>
<dbReference type="Gene3D" id="1.25.40.10">
    <property type="entry name" value="Tetratricopeptide repeat domain"/>
    <property type="match status" value="2"/>
</dbReference>
<accession>A0AA39GSS6</accession>
<reference evidence="4" key="1">
    <citation type="submission" date="2022-10" db="EMBL/GenBank/DDBJ databases">
        <title>Determination and structural analysis of whole genome sequence of Sarocladium strictum F4-1.</title>
        <authorList>
            <person name="Hu L."/>
            <person name="Jiang Y."/>
        </authorList>
    </citation>
    <scope>NUCLEOTIDE SEQUENCE</scope>
    <source>
        <strain evidence="4">F4-1</strain>
    </source>
</reference>
<evidence type="ECO:0000256" key="3">
    <source>
        <dbReference type="SAM" id="MobiDB-lite"/>
    </source>
</evidence>
<sequence length="831" mass="93666">MTCRPLLLELQLRTGSVCQACRLNLGRQLPPPPQAASYSTQAAALRRRGRAPRRDARTQPKSHGLEASDPVMQQIMQRAQAETGPGPSTHQPTVRYFEQGEDSKIRPIRDGDEFDRSMTQLDTGELKASISMLRLGSQSQDEKNAFDEVIQAMGSAWEDIRGPEDLEKLSARLKAYSASIDRELAHAASEFPEEMAREIQGLELEDDPEAILQPVHQDRSPEIPEKPWTPNQRKKVSRLNLVMKRVHHELQNGADVSSAHVAAVYKAYHSARLTLARAWSHVPLAVWDFLWNILSAEESININRLAHVSLLSRDMSEASVDLTPSQQLLTIEAVFVDGWEERSLESWKRCMSTLGDPASESFKDFWELGVRMHCRLGDLDQAQRAVNKLIQRQSDPRILMPMIRTLSEQGTSEHNEEAWAMYRQMRELLGQNMKLSDYDRVISYFLTTNQVENALQAFVDMMSDGQIDLKKQHFLPSVVANKFFLGKWLKRLIGAGDLDGAYSVVKFMRDRGVGASPIQLNGLIGAWLRSGGADNREKADKLAWQMIEARIEFVKNRASKSIKAQSQEAWRTTKPRATLETFCLMADNYRVRGLHDRQEALWEAFRDAQISPDAFMMNQLLESYITANQVNEALSLYRTLVDEQGVKPDPYTFSALWKTLKINNFHMAAATTEEDVQTARRLFAETVKYRGVFPAEGMDGQLARKILHTFRRLKDMPAAMVALIALKDIFRFSPPDALALEMSVGTMKLSWDAPAQRRKLMNAKREMDHALQASAGEQAEQLRGDQRSEALHLYLLQKFGASLGGGADLDKLVDMAAEDMGVSELLAAGSE</sequence>
<evidence type="ECO:0000256" key="2">
    <source>
        <dbReference type="PROSITE-ProRule" id="PRU00708"/>
    </source>
</evidence>
<proteinExistence type="inferred from homology"/>
<dbReference type="AlphaFoldDB" id="A0AA39GSS6"/>
<gene>
    <name evidence="4" type="ORF">NLU13_1966</name>
</gene>
<dbReference type="PANTHER" id="PTHR46128">
    <property type="entry name" value="MITOCHONDRIAL GROUP I INTRON SPLICING FACTOR CCM1"/>
    <property type="match status" value="1"/>
</dbReference>
<keyword evidence="5" id="KW-1185">Reference proteome</keyword>
<dbReference type="PROSITE" id="PS51375">
    <property type="entry name" value="PPR"/>
    <property type="match status" value="1"/>
</dbReference>
<dbReference type="PANTHER" id="PTHR46128:SF329">
    <property type="entry name" value="MITOCHONDRIAL GROUP I INTRON SPLICING FACTOR DMR1"/>
    <property type="match status" value="1"/>
</dbReference>
<comment type="caution">
    <text evidence="4">The sequence shown here is derived from an EMBL/GenBank/DDBJ whole genome shotgun (WGS) entry which is preliminary data.</text>
</comment>
<dbReference type="InterPro" id="IPR011990">
    <property type="entry name" value="TPR-like_helical_dom_sf"/>
</dbReference>
<feature type="region of interest" description="Disordered" evidence="3">
    <location>
        <begin position="26"/>
        <end position="68"/>
    </location>
</feature>
<dbReference type="EMBL" id="JAPDFR010000001">
    <property type="protein sequence ID" value="KAK0392471.1"/>
    <property type="molecule type" value="Genomic_DNA"/>
</dbReference>
<protein>
    <submittedName>
        <fullName evidence="4">Uncharacterized protein</fullName>
    </submittedName>
</protein>